<organism evidence="1 2">
    <name type="scientific">Xenoophorus captivus</name>
    <dbReference type="NCBI Taxonomy" id="1517983"/>
    <lineage>
        <taxon>Eukaryota</taxon>
        <taxon>Metazoa</taxon>
        <taxon>Chordata</taxon>
        <taxon>Craniata</taxon>
        <taxon>Vertebrata</taxon>
        <taxon>Euteleostomi</taxon>
        <taxon>Actinopterygii</taxon>
        <taxon>Neopterygii</taxon>
        <taxon>Teleostei</taxon>
        <taxon>Neoteleostei</taxon>
        <taxon>Acanthomorphata</taxon>
        <taxon>Ovalentaria</taxon>
        <taxon>Atherinomorphae</taxon>
        <taxon>Cyprinodontiformes</taxon>
        <taxon>Goodeidae</taxon>
        <taxon>Xenoophorus</taxon>
    </lineage>
</organism>
<gene>
    <name evidence="1" type="ORF">XENOCAPTIV_021990</name>
</gene>
<evidence type="ECO:0000313" key="2">
    <source>
        <dbReference type="Proteomes" id="UP001434883"/>
    </source>
</evidence>
<sequence length="114" mass="12614">MKGGWSWGNTYGSQQQAAVCIPSISRQKQTRMMWNDDLAQRVTGGWVQLGASGSRRGAAQRTADRDAALRIRPPTCESRLSEPARHLTGCEAMKQQEGTVIKRVQVTEVEEGVR</sequence>
<reference evidence="1 2" key="1">
    <citation type="submission" date="2021-06" db="EMBL/GenBank/DDBJ databases">
        <authorList>
            <person name="Palmer J.M."/>
        </authorList>
    </citation>
    <scope>NUCLEOTIDE SEQUENCE [LARGE SCALE GENOMIC DNA]</scope>
    <source>
        <strain evidence="1 2">XC_2019</strain>
        <tissue evidence="1">Muscle</tissue>
    </source>
</reference>
<comment type="caution">
    <text evidence="1">The sequence shown here is derived from an EMBL/GenBank/DDBJ whole genome shotgun (WGS) entry which is preliminary data.</text>
</comment>
<name>A0ABV0QET3_9TELE</name>
<proteinExistence type="predicted"/>
<dbReference type="Proteomes" id="UP001434883">
    <property type="component" value="Unassembled WGS sequence"/>
</dbReference>
<dbReference type="EMBL" id="JAHRIN010008888">
    <property type="protein sequence ID" value="MEQ2194048.1"/>
    <property type="molecule type" value="Genomic_DNA"/>
</dbReference>
<evidence type="ECO:0000313" key="1">
    <source>
        <dbReference type="EMBL" id="MEQ2194048.1"/>
    </source>
</evidence>
<keyword evidence="2" id="KW-1185">Reference proteome</keyword>
<accession>A0ABV0QET3</accession>
<protein>
    <submittedName>
        <fullName evidence="1">Uncharacterized protein</fullName>
    </submittedName>
</protein>